<dbReference type="InterPro" id="IPR001155">
    <property type="entry name" value="OxRdtase_FMN_N"/>
</dbReference>
<evidence type="ECO:0000313" key="7">
    <source>
        <dbReference type="Proteomes" id="UP000014160"/>
    </source>
</evidence>
<evidence type="ECO:0000313" key="6">
    <source>
        <dbReference type="Proteomes" id="UP000013750"/>
    </source>
</evidence>
<proteinExistence type="predicted"/>
<evidence type="ECO:0000313" key="4">
    <source>
        <dbReference type="EMBL" id="EOI58594.1"/>
    </source>
</evidence>
<reference evidence="4 6" key="1">
    <citation type="submission" date="2013-02" db="EMBL/GenBank/DDBJ databases">
        <title>The Genome Sequence of Enterococcus gilvus ATCC BAA-350.</title>
        <authorList>
            <consortium name="The Broad Institute Genome Sequencing Platform"/>
            <consortium name="The Broad Institute Genome Sequencing Center for Infectious Disease"/>
            <person name="Earl A.M."/>
            <person name="Gilmore M.S."/>
            <person name="Lebreton F."/>
            <person name="Walker B."/>
            <person name="Young S.K."/>
            <person name="Zeng Q."/>
            <person name="Gargeya S."/>
            <person name="Fitzgerald M."/>
            <person name="Haas B."/>
            <person name="Abouelleil A."/>
            <person name="Alvarado L."/>
            <person name="Arachchi H.M."/>
            <person name="Berlin A.M."/>
            <person name="Chapman S.B."/>
            <person name="Dewar J."/>
            <person name="Goldberg J."/>
            <person name="Griggs A."/>
            <person name="Gujja S."/>
            <person name="Hansen M."/>
            <person name="Howarth C."/>
            <person name="Imamovic A."/>
            <person name="Larimer J."/>
            <person name="McCowan C."/>
            <person name="Murphy C."/>
            <person name="Neiman D."/>
            <person name="Pearson M."/>
            <person name="Priest M."/>
            <person name="Roberts A."/>
            <person name="Saif S."/>
            <person name="Shea T."/>
            <person name="Sisk P."/>
            <person name="Sykes S."/>
            <person name="Wortman J."/>
            <person name="Nusbaum C."/>
            <person name="Birren B."/>
        </authorList>
    </citation>
    <scope>NUCLEOTIDE SEQUENCE [LARGE SCALE GENOMIC DNA]</scope>
    <source>
        <strain evidence="4 6">ATCC BAA-350</strain>
    </source>
</reference>
<dbReference type="PANTHER" id="PTHR43656:SF2">
    <property type="entry name" value="BINDING OXIDOREDUCTASE, PUTATIVE (AFU_ORTHOLOGUE AFUA_2G08260)-RELATED"/>
    <property type="match status" value="1"/>
</dbReference>
<dbReference type="EMBL" id="ASWH01000002">
    <property type="protein sequence ID" value="EOW79554.1"/>
    <property type="molecule type" value="Genomic_DNA"/>
</dbReference>
<organism evidence="4 6">
    <name type="scientific">Enterococcus gilvus ATCC BAA-350</name>
    <dbReference type="NCBI Taxonomy" id="1158614"/>
    <lineage>
        <taxon>Bacteria</taxon>
        <taxon>Bacillati</taxon>
        <taxon>Bacillota</taxon>
        <taxon>Bacilli</taxon>
        <taxon>Lactobacillales</taxon>
        <taxon>Enterococcaceae</taxon>
        <taxon>Enterococcus</taxon>
    </lineage>
</organism>
<dbReference type="Pfam" id="PF00724">
    <property type="entry name" value="Oxidored_FMN"/>
    <property type="match status" value="1"/>
</dbReference>
<dbReference type="GO" id="GO:0010181">
    <property type="term" value="F:FMN binding"/>
    <property type="evidence" value="ECO:0007669"/>
    <property type="project" value="InterPro"/>
</dbReference>
<dbReference type="CDD" id="cd02803">
    <property type="entry name" value="OYE_like_FMN_family"/>
    <property type="match status" value="1"/>
</dbReference>
<dbReference type="Proteomes" id="UP000013750">
    <property type="component" value="Unassembled WGS sequence"/>
</dbReference>
<keyword evidence="2" id="KW-0560">Oxidoreductase</keyword>
<dbReference type="EMBL" id="AJDQ01000003">
    <property type="protein sequence ID" value="EOI58594.1"/>
    <property type="molecule type" value="Genomic_DNA"/>
</dbReference>
<dbReference type="InterPro" id="IPR051799">
    <property type="entry name" value="NADH_flavin_oxidoreductase"/>
</dbReference>
<keyword evidence="7" id="KW-1185">Reference proteome</keyword>
<evidence type="ECO:0000313" key="5">
    <source>
        <dbReference type="EMBL" id="EOW79554.1"/>
    </source>
</evidence>
<feature type="domain" description="NADH:flavin oxidoreductase/NADH oxidase N-terminal" evidence="3">
    <location>
        <begin position="13"/>
        <end position="336"/>
    </location>
</feature>
<dbReference type="eggNOG" id="COG1902">
    <property type="taxonomic scope" value="Bacteria"/>
</dbReference>
<evidence type="ECO:0000256" key="2">
    <source>
        <dbReference type="ARBA" id="ARBA00023002"/>
    </source>
</evidence>
<dbReference type="Proteomes" id="UP000014160">
    <property type="component" value="Unassembled WGS sequence"/>
</dbReference>
<dbReference type="PANTHER" id="PTHR43656">
    <property type="entry name" value="BINDING OXIDOREDUCTASE, PUTATIVE (AFU_ORTHOLOGUE AFUA_2G08260)-RELATED"/>
    <property type="match status" value="1"/>
</dbReference>
<dbReference type="SUPFAM" id="SSF51395">
    <property type="entry name" value="FMN-linked oxidoreductases"/>
    <property type="match status" value="1"/>
</dbReference>
<keyword evidence="1" id="KW-0285">Flavoprotein</keyword>
<name>R2XUI2_9ENTE</name>
<evidence type="ECO:0000259" key="3">
    <source>
        <dbReference type="Pfam" id="PF00724"/>
    </source>
</evidence>
<comment type="caution">
    <text evidence="4">The sequence shown here is derived from an EMBL/GenBank/DDBJ whole genome shotgun (WGS) entry which is preliminary data.</text>
</comment>
<dbReference type="GO" id="GO:0016491">
    <property type="term" value="F:oxidoreductase activity"/>
    <property type="evidence" value="ECO:0007669"/>
    <property type="project" value="UniProtKB-KW"/>
</dbReference>
<sequence length="341" mass="36058">MEKGGAGMSVLASPIRVGNLEINNRLVLPPMATAKSTENGEVTDALCAYYAEKSAGGSLGLIITEHSFVHPRGQASAGQLSIAKDSDIVGLKKLTTVIHQNQTKAFAQISHAGGLAKQAIIGAEPLSASATVFPKVSRAEGIPKQMTVKEIQHVISAFVAAAVRAKEAGFDGVELHSAHGYLLNQFYSPLINKRRDAYRGDQISGRIKLHLEIIRGIQKQVGMDFPIAVRLGASDYLPGGTSIEDSVIAAKAFEEAGVCLIDVSGGFSFYTHPHTKKEGYFCDLSEVLKKSVHIPVILTGGVVTASAAEDLLVSNKADMIGVGRAILKDSNWASEALAALE</sequence>
<accession>R2XUI2</accession>
<protein>
    <recommendedName>
        <fullName evidence="3">NADH:flavin oxidoreductase/NADH oxidase N-terminal domain-containing protein</fullName>
    </recommendedName>
</protein>
<dbReference type="InterPro" id="IPR013785">
    <property type="entry name" value="Aldolase_TIM"/>
</dbReference>
<gene>
    <name evidence="5" type="ORF">I592_03694</name>
    <name evidence="4" type="ORF">UKC_00667</name>
</gene>
<dbReference type="HOGENOM" id="CLU_012153_2_3_9"/>
<evidence type="ECO:0000256" key="1">
    <source>
        <dbReference type="ARBA" id="ARBA00022630"/>
    </source>
</evidence>
<reference evidence="5 7" key="2">
    <citation type="submission" date="2013-03" db="EMBL/GenBank/DDBJ databases">
        <title>The Genome Sequence of Enterococcus gilvus ATCC BAA-350 (PacBio/Illumina hybrid assembly).</title>
        <authorList>
            <consortium name="The Broad Institute Genomics Platform"/>
            <consortium name="The Broad Institute Genome Sequencing Center for Infectious Disease"/>
            <person name="Earl A."/>
            <person name="Russ C."/>
            <person name="Gilmore M."/>
            <person name="Surin D."/>
            <person name="Walker B."/>
            <person name="Young S."/>
            <person name="Zeng Q."/>
            <person name="Gargeya S."/>
            <person name="Fitzgerald M."/>
            <person name="Haas B."/>
            <person name="Abouelleil A."/>
            <person name="Allen A.W."/>
            <person name="Alvarado L."/>
            <person name="Arachchi H.M."/>
            <person name="Berlin A.M."/>
            <person name="Chapman S.B."/>
            <person name="Gainer-Dewar J."/>
            <person name="Goldberg J."/>
            <person name="Griggs A."/>
            <person name="Gujja S."/>
            <person name="Hansen M."/>
            <person name="Howarth C."/>
            <person name="Imamovic A."/>
            <person name="Ireland A."/>
            <person name="Larimer J."/>
            <person name="McCowan C."/>
            <person name="Murphy C."/>
            <person name="Pearson M."/>
            <person name="Poon T.W."/>
            <person name="Priest M."/>
            <person name="Roberts A."/>
            <person name="Saif S."/>
            <person name="Shea T."/>
            <person name="Sisk P."/>
            <person name="Sykes S."/>
            <person name="Wortman J."/>
            <person name="Nusbaum C."/>
            <person name="Birren B."/>
        </authorList>
    </citation>
    <scope>NUCLEOTIDE SEQUENCE [LARGE SCALE GENOMIC DNA]</scope>
    <source>
        <strain evidence="5 7">ATCC BAA-350</strain>
    </source>
</reference>
<dbReference type="AlphaFoldDB" id="R2XUI2"/>
<dbReference type="PATRIC" id="fig|1158614.3.peg.689"/>
<dbReference type="Gene3D" id="3.20.20.70">
    <property type="entry name" value="Aldolase class I"/>
    <property type="match status" value="1"/>
</dbReference>